<protein>
    <submittedName>
        <fullName evidence="1">Uncharacterized protein</fullName>
    </submittedName>
</protein>
<dbReference type="EnsemblPlants" id="OBART04G26830.1">
    <property type="protein sequence ID" value="OBART04G26830.1"/>
    <property type="gene ID" value="OBART04G26830"/>
</dbReference>
<dbReference type="PaxDb" id="65489-OBART04G26830.1"/>
<organism evidence="1">
    <name type="scientific">Oryza barthii</name>
    <dbReference type="NCBI Taxonomy" id="65489"/>
    <lineage>
        <taxon>Eukaryota</taxon>
        <taxon>Viridiplantae</taxon>
        <taxon>Streptophyta</taxon>
        <taxon>Embryophyta</taxon>
        <taxon>Tracheophyta</taxon>
        <taxon>Spermatophyta</taxon>
        <taxon>Magnoliopsida</taxon>
        <taxon>Liliopsida</taxon>
        <taxon>Poales</taxon>
        <taxon>Poaceae</taxon>
        <taxon>BOP clade</taxon>
        <taxon>Oryzoideae</taxon>
        <taxon>Oryzeae</taxon>
        <taxon>Oryzinae</taxon>
        <taxon>Oryza</taxon>
    </lineage>
</organism>
<reference evidence="1" key="2">
    <citation type="submission" date="2015-03" db="UniProtKB">
        <authorList>
            <consortium name="EnsemblPlants"/>
        </authorList>
    </citation>
    <scope>IDENTIFICATION</scope>
</reference>
<sequence>MTGLAAPLKIRAETPMRSRSRVARPTLTETWFYCSPSHPRCPLPLLGIRSSSSSPHPHLFPIYLFPFMFFTVAARTTSLNSITYSPSRPQHRRAAWHRSVAFFFGIKVDSVAHC</sequence>
<dbReference type="Gramene" id="OBART04G26830.1">
    <property type="protein sequence ID" value="OBART04G26830.1"/>
    <property type="gene ID" value="OBART04G26830"/>
</dbReference>
<dbReference type="HOGENOM" id="CLU_2124948_0_0_1"/>
<dbReference type="Proteomes" id="UP000026960">
    <property type="component" value="Chromosome 4"/>
</dbReference>
<evidence type="ECO:0000313" key="2">
    <source>
        <dbReference type="Proteomes" id="UP000026960"/>
    </source>
</evidence>
<accession>A0A0D3G0Q7</accession>
<reference evidence="1" key="1">
    <citation type="journal article" date="2009" name="Rice">
        <title>De Novo Next Generation Sequencing of Plant Genomes.</title>
        <authorList>
            <person name="Rounsley S."/>
            <person name="Marri P.R."/>
            <person name="Yu Y."/>
            <person name="He R."/>
            <person name="Sisneros N."/>
            <person name="Goicoechea J.L."/>
            <person name="Lee S.J."/>
            <person name="Angelova A."/>
            <person name="Kudrna D."/>
            <person name="Luo M."/>
            <person name="Affourtit J."/>
            <person name="Desany B."/>
            <person name="Knight J."/>
            <person name="Niazi F."/>
            <person name="Egholm M."/>
            <person name="Wing R.A."/>
        </authorList>
    </citation>
    <scope>NUCLEOTIDE SEQUENCE [LARGE SCALE GENOMIC DNA]</scope>
    <source>
        <strain evidence="1">IRGC 105608</strain>
    </source>
</reference>
<dbReference type="Gramene" id="OBART04G26830.2">
    <property type="protein sequence ID" value="OBART04G26830.2"/>
    <property type="gene ID" value="OBART04G26830"/>
</dbReference>
<name>A0A0D3G0Q7_9ORYZ</name>
<dbReference type="EnsemblPlants" id="OBART04G26830.2">
    <property type="protein sequence ID" value="OBART04G26830.2"/>
    <property type="gene ID" value="OBART04G26830"/>
</dbReference>
<keyword evidence="2" id="KW-1185">Reference proteome</keyword>
<evidence type="ECO:0000313" key="1">
    <source>
        <dbReference type="EnsemblPlants" id="OBART04G26830.2"/>
    </source>
</evidence>
<proteinExistence type="predicted"/>
<dbReference type="AlphaFoldDB" id="A0A0D3G0Q7"/>